<gene>
    <name evidence="2" type="ORF">OIHEL45_16806</name>
</gene>
<feature type="region of interest" description="Disordered" evidence="1">
    <location>
        <begin position="92"/>
        <end position="115"/>
    </location>
</feature>
<accession>A0ABP2D5C6</accession>
<evidence type="ECO:0000256" key="1">
    <source>
        <dbReference type="SAM" id="MobiDB-lite"/>
    </source>
</evidence>
<reference evidence="2 3" key="1">
    <citation type="submission" date="2007-11" db="EMBL/GenBank/DDBJ databases">
        <authorList>
            <person name="Wagner-Dobler I."/>
            <person name="Ferriera S."/>
            <person name="Johnson J."/>
            <person name="Kravitz S."/>
            <person name="Beeson K."/>
            <person name="Sutton G."/>
            <person name="Rogers Y.-H."/>
            <person name="Friedman R."/>
            <person name="Frazier M."/>
            <person name="Venter J.C."/>
        </authorList>
    </citation>
    <scope>NUCLEOTIDE SEQUENCE [LARGE SCALE GENOMIC DNA]</scope>
    <source>
        <strain evidence="2 3">HEL-45</strain>
    </source>
</reference>
<comment type="caution">
    <text evidence="2">The sequence shown here is derived from an EMBL/GenBank/DDBJ whole genome shotgun (WGS) entry which is preliminary data.</text>
</comment>
<dbReference type="RefSeq" id="WP_007120986.1">
    <property type="nucleotide sequence ID" value="NZ_ABID01000017.1"/>
</dbReference>
<evidence type="ECO:0000313" key="3">
    <source>
        <dbReference type="Proteomes" id="UP000003257"/>
    </source>
</evidence>
<dbReference type="EMBL" id="ABID01000017">
    <property type="protein sequence ID" value="EDQ03454.1"/>
    <property type="molecule type" value="Genomic_DNA"/>
</dbReference>
<dbReference type="Proteomes" id="UP000003257">
    <property type="component" value="Unassembled WGS sequence"/>
</dbReference>
<sequence length="304" mass="34290">MNARGPDSEWALPVAEFLSNNLPQLPDGGGWSHMFCSAYQMGCEALALLGQAEETDWGAIPKSVRKLPRKLPRWDDISVVVLRLAEQRNQLSYAPPGSGEKLRQVKGAGGSVTDQELSMPISETGRMGPARAEPEVQSVLTALGVIADRRWAARAEAVLWREQPRAWRLDIANDPGFEQALQHALDTQPPNVREEIERLSVISDDDIAVAHERYLSAAVTVHGMRRFERSNGLHRTPEQVRENLAALRQNELDWLFYRRWRLQDGWLNDDEAAIAIEIFHDPLAQQMRRAVVGRLWPQQTEAPE</sequence>
<organism evidence="2 3">
    <name type="scientific">Sulfitobacter indolifex HEL-45</name>
    <dbReference type="NCBI Taxonomy" id="391624"/>
    <lineage>
        <taxon>Bacteria</taxon>
        <taxon>Pseudomonadati</taxon>
        <taxon>Pseudomonadota</taxon>
        <taxon>Alphaproteobacteria</taxon>
        <taxon>Rhodobacterales</taxon>
        <taxon>Roseobacteraceae</taxon>
        <taxon>Sulfitobacter</taxon>
    </lineage>
</organism>
<evidence type="ECO:0000313" key="2">
    <source>
        <dbReference type="EMBL" id="EDQ03454.1"/>
    </source>
</evidence>
<keyword evidence="3" id="KW-1185">Reference proteome</keyword>
<proteinExistence type="predicted"/>
<protein>
    <submittedName>
        <fullName evidence="2">Uncharacterized protein</fullName>
    </submittedName>
</protein>
<name>A0ABP2D5C6_9RHOB</name>